<evidence type="ECO:0000259" key="1">
    <source>
        <dbReference type="Pfam" id="PF08608"/>
    </source>
</evidence>
<dbReference type="NCBIfam" id="TIGR03083">
    <property type="entry name" value="maleylpyruvate isomerase family mycothiol-dependent enzyme"/>
    <property type="match status" value="1"/>
</dbReference>
<reference evidence="5 6" key="1">
    <citation type="submission" date="2020-01" db="EMBL/GenBank/DDBJ databases">
        <title>Genetics and antimicrobial susceptibilities of Nocardia species isolated from the soil; a comparison with species isolated from humans.</title>
        <authorList>
            <person name="Carrasco G."/>
            <person name="Monzon S."/>
            <person name="Sansegundo M."/>
            <person name="Garcia E."/>
            <person name="Garrido N."/>
            <person name="Medina M.J."/>
            <person name="Villalon P."/>
            <person name="Ramirez-Arocha A.C."/>
            <person name="Jimenez P."/>
            <person name="Cuesta I."/>
            <person name="Valdezate S."/>
        </authorList>
    </citation>
    <scope>NUCLEOTIDE SEQUENCE [LARGE SCALE GENOMIC DNA]</scope>
    <source>
        <strain evidence="3 5">CNM20110639</strain>
        <strain evidence="4 6">CNM20110649</strain>
    </source>
</reference>
<dbReference type="InterPro" id="IPR024344">
    <property type="entry name" value="MDMPI_metal-binding"/>
</dbReference>
<sequence length="263" mass="28379">MADLEGLLGDLADESNDLEQLVAPLAPGQWTTQTPAEGWSIAHQIGHLAWTDEIATISASDGERFAKLVAEAGPRVLTFVDEAAEEAAAEEPAQLLQRWRRSRAELSDALRAVPEGTKVPWFGPPMSVASMVTARTMETWAHGQDVADALGVTRTPTARLRTVAHIGARTRNFAYMVRGKQAPAEEFRIELTAPDSSLWTWGPEDAAQRVTGPALDFCLLVTQRRHRDDLALTAVGEDAAEWLTIAQAFAGPSGEGRAAGQFA</sequence>
<dbReference type="SUPFAM" id="SSF109854">
    <property type="entry name" value="DinB/YfiT-like putative metalloenzymes"/>
    <property type="match status" value="1"/>
</dbReference>
<comment type="caution">
    <text evidence="3">The sequence shown here is derived from an EMBL/GenBank/DDBJ whole genome shotgun (WGS) entry which is preliminary data.</text>
</comment>
<dbReference type="EMBL" id="JAAGUZ010000007">
    <property type="protein sequence ID" value="NEW43607.1"/>
    <property type="molecule type" value="Genomic_DNA"/>
</dbReference>
<dbReference type="Pfam" id="PF08608">
    <property type="entry name" value="Wyosine_form"/>
    <property type="match status" value="1"/>
</dbReference>
<dbReference type="Gene3D" id="1.20.120.450">
    <property type="entry name" value="dinb family like domain"/>
    <property type="match status" value="1"/>
</dbReference>
<accession>A0A6P1CZY4</accession>
<dbReference type="Proteomes" id="UP000470876">
    <property type="component" value="Unassembled WGS sequence"/>
</dbReference>
<gene>
    <name evidence="3" type="ORF">GV789_03925</name>
    <name evidence="4" type="ORF">GV794_00430</name>
</gene>
<evidence type="ECO:0000313" key="5">
    <source>
        <dbReference type="Proteomes" id="UP000468928"/>
    </source>
</evidence>
<evidence type="ECO:0000313" key="3">
    <source>
        <dbReference type="EMBL" id="NEW43607.1"/>
    </source>
</evidence>
<dbReference type="EMBL" id="JAAGUX010000001">
    <property type="protein sequence ID" value="NEW54139.1"/>
    <property type="molecule type" value="Genomic_DNA"/>
</dbReference>
<protein>
    <submittedName>
        <fullName evidence="3">TIGR03084 family protein</fullName>
    </submittedName>
</protein>
<keyword evidence="6" id="KW-1185">Reference proteome</keyword>
<evidence type="ECO:0000313" key="4">
    <source>
        <dbReference type="EMBL" id="NEW54139.1"/>
    </source>
</evidence>
<dbReference type="NCBIfam" id="TIGR03084">
    <property type="entry name" value="TIGR03084 family metal-binding protein"/>
    <property type="match status" value="1"/>
</dbReference>
<dbReference type="AlphaFoldDB" id="A0A6P1CZY4"/>
<dbReference type="InterPro" id="IPR013917">
    <property type="entry name" value="tRNA_wybutosine-synth"/>
</dbReference>
<evidence type="ECO:0000259" key="2">
    <source>
        <dbReference type="Pfam" id="PF11716"/>
    </source>
</evidence>
<organism evidence="3 5">
    <name type="scientific">Nocardia cyriacigeorgica</name>
    <dbReference type="NCBI Taxonomy" id="135487"/>
    <lineage>
        <taxon>Bacteria</taxon>
        <taxon>Bacillati</taxon>
        <taxon>Actinomycetota</taxon>
        <taxon>Actinomycetes</taxon>
        <taxon>Mycobacteriales</taxon>
        <taxon>Nocardiaceae</taxon>
        <taxon>Nocardia</taxon>
    </lineage>
</organism>
<evidence type="ECO:0000313" key="6">
    <source>
        <dbReference type="Proteomes" id="UP000470876"/>
    </source>
</evidence>
<dbReference type="RefSeq" id="WP_163822489.1">
    <property type="nucleotide sequence ID" value="NZ_JAAGUX010000001.1"/>
</dbReference>
<dbReference type="Proteomes" id="UP000468928">
    <property type="component" value="Unassembled WGS sequence"/>
</dbReference>
<dbReference type="InterPro" id="IPR034660">
    <property type="entry name" value="DinB/YfiT-like"/>
</dbReference>
<dbReference type="InterPro" id="IPR017517">
    <property type="entry name" value="Maleyloyr_isom"/>
</dbReference>
<dbReference type="InterPro" id="IPR017518">
    <property type="entry name" value="CHP03084"/>
</dbReference>
<dbReference type="Pfam" id="PF11716">
    <property type="entry name" value="MDMPI_N"/>
    <property type="match status" value="1"/>
</dbReference>
<name>A0A6P1CZY4_9NOCA</name>
<dbReference type="GO" id="GO:0046872">
    <property type="term" value="F:metal ion binding"/>
    <property type="evidence" value="ECO:0007669"/>
    <property type="project" value="InterPro"/>
</dbReference>
<feature type="domain" description="tRNA wybutosine-synthesis" evidence="1">
    <location>
        <begin position="183"/>
        <end position="234"/>
    </location>
</feature>
<feature type="domain" description="Mycothiol-dependent maleylpyruvate isomerase metal-binding" evidence="2">
    <location>
        <begin position="11"/>
        <end position="147"/>
    </location>
</feature>
<proteinExistence type="predicted"/>